<dbReference type="AlphaFoldDB" id="A0A2N8ZMJ2"/>
<dbReference type="EMBL" id="LT960612">
    <property type="protein sequence ID" value="SON53092.1"/>
    <property type="molecule type" value="Genomic_DNA"/>
</dbReference>
<dbReference type="Proteomes" id="UP000235828">
    <property type="component" value="Chromosome B"/>
</dbReference>
<gene>
    <name evidence="1" type="ORF">VTAP4600_B1481</name>
</gene>
<organism evidence="1 2">
    <name type="scientific">Vibrio tapetis subsp. tapetis</name>
    <dbReference type="NCBI Taxonomy" id="1671868"/>
    <lineage>
        <taxon>Bacteria</taxon>
        <taxon>Pseudomonadati</taxon>
        <taxon>Pseudomonadota</taxon>
        <taxon>Gammaproteobacteria</taxon>
        <taxon>Vibrionales</taxon>
        <taxon>Vibrionaceae</taxon>
        <taxon>Vibrio</taxon>
    </lineage>
</organism>
<proteinExistence type="predicted"/>
<protein>
    <submittedName>
        <fullName evidence="1">Uncharacterized protein</fullName>
    </submittedName>
</protein>
<evidence type="ECO:0000313" key="1">
    <source>
        <dbReference type="EMBL" id="SON53092.1"/>
    </source>
</evidence>
<sequence>MLSMTLGRKYNPWRFFVSNKQGQLVANKNDELSSSYNTPSTMYQHSISSFVWL</sequence>
<evidence type="ECO:0000313" key="2">
    <source>
        <dbReference type="Proteomes" id="UP000235828"/>
    </source>
</evidence>
<dbReference type="KEGG" id="vta:B1481"/>
<reference evidence="1 2" key="1">
    <citation type="submission" date="2017-10" db="EMBL/GenBank/DDBJ databases">
        <authorList>
            <person name="Banno H."/>
            <person name="Chua N.-H."/>
        </authorList>
    </citation>
    <scope>NUCLEOTIDE SEQUENCE [LARGE SCALE GENOMIC DNA]</scope>
    <source>
        <strain evidence="1">Vibrio tapetis CECT4600</strain>
    </source>
</reference>
<keyword evidence="2" id="KW-1185">Reference proteome</keyword>
<name>A0A2N8ZMJ2_9VIBR</name>
<accession>A0A2N8ZMJ2</accession>